<proteinExistence type="predicted"/>
<accession>A0A0R1LGT0</accession>
<evidence type="ECO:0000313" key="2">
    <source>
        <dbReference type="EMBL" id="KRK94664.1"/>
    </source>
</evidence>
<dbReference type="CDD" id="cd00093">
    <property type="entry name" value="HTH_XRE"/>
    <property type="match status" value="1"/>
</dbReference>
<protein>
    <submittedName>
        <fullName evidence="2">DNA-binding helix-turn-helix protein</fullName>
    </submittedName>
</protein>
<name>A0A0R1LGT0_9LACO</name>
<dbReference type="InterPro" id="IPR053163">
    <property type="entry name" value="HTH-type_regulator_Rgg"/>
</dbReference>
<dbReference type="GO" id="GO:0003677">
    <property type="term" value="F:DNA binding"/>
    <property type="evidence" value="ECO:0007669"/>
    <property type="project" value="UniProtKB-KW"/>
</dbReference>
<dbReference type="Pfam" id="PF01381">
    <property type="entry name" value="HTH_3"/>
    <property type="match status" value="1"/>
</dbReference>
<dbReference type="InterPro" id="IPR011990">
    <property type="entry name" value="TPR-like_helical_dom_sf"/>
</dbReference>
<dbReference type="PANTHER" id="PTHR37038">
    <property type="entry name" value="TRANSCRIPTIONAL REGULATOR-RELATED"/>
    <property type="match status" value="1"/>
</dbReference>
<dbReference type="PATRIC" id="fig|1423715.3.peg.662"/>
<dbReference type="SMART" id="SM00530">
    <property type="entry name" value="HTH_XRE"/>
    <property type="match status" value="1"/>
</dbReference>
<evidence type="ECO:0000259" key="1">
    <source>
        <dbReference type="PROSITE" id="PS50943"/>
    </source>
</evidence>
<dbReference type="STRING" id="1423715.FD25_GL000635"/>
<dbReference type="PROSITE" id="PS50943">
    <property type="entry name" value="HTH_CROC1"/>
    <property type="match status" value="1"/>
</dbReference>
<dbReference type="EMBL" id="AZDV01000026">
    <property type="protein sequence ID" value="KRK94664.1"/>
    <property type="molecule type" value="Genomic_DNA"/>
</dbReference>
<dbReference type="Proteomes" id="UP000051955">
    <property type="component" value="Unassembled WGS sequence"/>
</dbReference>
<feature type="domain" description="HTH cro/C1-type" evidence="1">
    <location>
        <begin position="7"/>
        <end position="60"/>
    </location>
</feature>
<gene>
    <name evidence="2" type="ORF">FD25_GL000635</name>
</gene>
<evidence type="ECO:0000313" key="3">
    <source>
        <dbReference type="Proteomes" id="UP000051955"/>
    </source>
</evidence>
<comment type="caution">
    <text evidence="2">The sequence shown here is derived from an EMBL/GenBank/DDBJ whole genome shotgun (WGS) entry which is preliminary data.</text>
</comment>
<keyword evidence="2" id="KW-0238">DNA-binding</keyword>
<keyword evidence="3" id="KW-1185">Reference proteome</keyword>
<sequence>MSLGETLKKVRQQRGWTQQRVATGLCSQSLLSAIEHDRYRPNAQLFMALCRRLAISLDQVSLAQGVTASPTAAVNRHLEQLCNRHEYAALRADLLAPATVAQVLTAAQTQAYYYYLGVAEFQVDPSLTAAGDHLRLAVNLGRRCQPLTTMTRLSWAAFAVVTQRQGRPQAAKRALMQATTGIERAAYEKNLNIVFYLAALMTCDQPATATHWLQRGIAFATQHDTHYLLANDYYLLAQLAARQSDPAGQRDAWQKSQFLTDLFHEKVYRSTGLSEF</sequence>
<dbReference type="Gene3D" id="1.25.40.10">
    <property type="entry name" value="Tetratricopeptide repeat domain"/>
    <property type="match status" value="1"/>
</dbReference>
<organism evidence="2 3">
    <name type="scientific">Levilactobacillus acidifarinae DSM 19394 = JCM 15949</name>
    <dbReference type="NCBI Taxonomy" id="1423715"/>
    <lineage>
        <taxon>Bacteria</taxon>
        <taxon>Bacillati</taxon>
        <taxon>Bacillota</taxon>
        <taxon>Bacilli</taxon>
        <taxon>Lactobacillales</taxon>
        <taxon>Lactobacillaceae</taxon>
        <taxon>Levilactobacillus</taxon>
    </lineage>
</organism>
<dbReference type="InterPro" id="IPR001387">
    <property type="entry name" value="Cro/C1-type_HTH"/>
</dbReference>
<dbReference type="OrthoDB" id="1150409at2"/>
<dbReference type="RefSeq" id="WP_057803805.1">
    <property type="nucleotide sequence ID" value="NZ_AZDV01000026.1"/>
</dbReference>
<dbReference type="InterPro" id="IPR010982">
    <property type="entry name" value="Lambda_DNA-bd_dom_sf"/>
</dbReference>
<reference evidence="2 3" key="1">
    <citation type="journal article" date="2015" name="Genome Announc.">
        <title>Expanding the biotechnology potential of lactobacilli through comparative genomics of 213 strains and associated genera.</title>
        <authorList>
            <person name="Sun Z."/>
            <person name="Harris H.M."/>
            <person name="McCann A."/>
            <person name="Guo C."/>
            <person name="Argimon S."/>
            <person name="Zhang W."/>
            <person name="Yang X."/>
            <person name="Jeffery I.B."/>
            <person name="Cooney J.C."/>
            <person name="Kagawa T.F."/>
            <person name="Liu W."/>
            <person name="Song Y."/>
            <person name="Salvetti E."/>
            <person name="Wrobel A."/>
            <person name="Rasinkangas P."/>
            <person name="Parkhill J."/>
            <person name="Rea M.C."/>
            <person name="O'Sullivan O."/>
            <person name="Ritari J."/>
            <person name="Douillard F.P."/>
            <person name="Paul Ross R."/>
            <person name="Yang R."/>
            <person name="Briner A.E."/>
            <person name="Felis G.E."/>
            <person name="de Vos W.M."/>
            <person name="Barrangou R."/>
            <person name="Klaenhammer T.R."/>
            <person name="Caufield P.W."/>
            <person name="Cui Y."/>
            <person name="Zhang H."/>
            <person name="O'Toole P.W."/>
        </authorList>
    </citation>
    <scope>NUCLEOTIDE SEQUENCE [LARGE SCALE GENOMIC DNA]</scope>
    <source>
        <strain evidence="2 3">DSM 19394</strain>
    </source>
</reference>
<dbReference type="AlphaFoldDB" id="A0A0R1LGT0"/>
<dbReference type="SUPFAM" id="SSF47413">
    <property type="entry name" value="lambda repressor-like DNA-binding domains"/>
    <property type="match status" value="1"/>
</dbReference>